<evidence type="ECO:0000256" key="1">
    <source>
        <dbReference type="SAM" id="MobiDB-lite"/>
    </source>
</evidence>
<feature type="region of interest" description="Disordered" evidence="1">
    <location>
        <begin position="113"/>
        <end position="151"/>
    </location>
</feature>
<organism evidence="2 3">
    <name type="scientific">Terfezia boudieri ATCC MYA-4762</name>
    <dbReference type="NCBI Taxonomy" id="1051890"/>
    <lineage>
        <taxon>Eukaryota</taxon>
        <taxon>Fungi</taxon>
        <taxon>Dikarya</taxon>
        <taxon>Ascomycota</taxon>
        <taxon>Pezizomycotina</taxon>
        <taxon>Pezizomycetes</taxon>
        <taxon>Pezizales</taxon>
        <taxon>Pezizaceae</taxon>
        <taxon>Terfezia</taxon>
    </lineage>
</organism>
<evidence type="ECO:0000313" key="2">
    <source>
        <dbReference type="EMBL" id="RPB20664.1"/>
    </source>
</evidence>
<dbReference type="InParanoid" id="A0A3N4LCR0"/>
<keyword evidence="3" id="KW-1185">Reference proteome</keyword>
<proteinExistence type="predicted"/>
<sequence>MYEQAEMEDNMLESIMVRPMRPDSSILDGNSRLGKKPHLERGLILGELNREYGKGLETARVRTFEEVRGNVFGMEPPGKREEDATMEDSPLVPMEIKKRLGLKDSRHAVIDLTGEAEEGEEWTEGQEGDRGKEREYGGGERDDELEEESMGMKNRSWKPVWDPREAMMIVYGIKANGEVLEEINALGLKERSWKSAKDTKVARDLIKAGGDYIEGGWYLDGNEAGSGGWKAISKEAVAKGDPQHIE</sequence>
<evidence type="ECO:0000313" key="3">
    <source>
        <dbReference type="Proteomes" id="UP000267821"/>
    </source>
</evidence>
<protein>
    <submittedName>
        <fullName evidence="2">Uncharacterized protein</fullName>
    </submittedName>
</protein>
<dbReference type="Proteomes" id="UP000267821">
    <property type="component" value="Unassembled WGS sequence"/>
</dbReference>
<reference evidence="2 3" key="1">
    <citation type="journal article" date="2018" name="Nat. Ecol. Evol.">
        <title>Pezizomycetes genomes reveal the molecular basis of ectomycorrhizal truffle lifestyle.</title>
        <authorList>
            <person name="Murat C."/>
            <person name="Payen T."/>
            <person name="Noel B."/>
            <person name="Kuo A."/>
            <person name="Morin E."/>
            <person name="Chen J."/>
            <person name="Kohler A."/>
            <person name="Krizsan K."/>
            <person name="Balestrini R."/>
            <person name="Da Silva C."/>
            <person name="Montanini B."/>
            <person name="Hainaut M."/>
            <person name="Levati E."/>
            <person name="Barry K.W."/>
            <person name="Belfiori B."/>
            <person name="Cichocki N."/>
            <person name="Clum A."/>
            <person name="Dockter R.B."/>
            <person name="Fauchery L."/>
            <person name="Guy J."/>
            <person name="Iotti M."/>
            <person name="Le Tacon F."/>
            <person name="Lindquist E.A."/>
            <person name="Lipzen A."/>
            <person name="Malagnac F."/>
            <person name="Mello A."/>
            <person name="Molinier V."/>
            <person name="Miyauchi S."/>
            <person name="Poulain J."/>
            <person name="Riccioni C."/>
            <person name="Rubini A."/>
            <person name="Sitrit Y."/>
            <person name="Splivallo R."/>
            <person name="Traeger S."/>
            <person name="Wang M."/>
            <person name="Zifcakova L."/>
            <person name="Wipf D."/>
            <person name="Zambonelli A."/>
            <person name="Paolocci F."/>
            <person name="Nowrousian M."/>
            <person name="Ottonello S."/>
            <person name="Baldrian P."/>
            <person name="Spatafora J.W."/>
            <person name="Henrissat B."/>
            <person name="Nagy L.G."/>
            <person name="Aury J.M."/>
            <person name="Wincker P."/>
            <person name="Grigoriev I.V."/>
            <person name="Bonfante P."/>
            <person name="Martin F.M."/>
        </authorList>
    </citation>
    <scope>NUCLEOTIDE SEQUENCE [LARGE SCALE GENOMIC DNA]</scope>
    <source>
        <strain evidence="2 3">ATCC MYA-4762</strain>
    </source>
</reference>
<accession>A0A3N4LCR0</accession>
<dbReference type="EMBL" id="ML121568">
    <property type="protein sequence ID" value="RPB20664.1"/>
    <property type="molecule type" value="Genomic_DNA"/>
</dbReference>
<gene>
    <name evidence="2" type="ORF">L211DRAFT_870415</name>
</gene>
<name>A0A3N4LCR0_9PEZI</name>
<feature type="compositionally biased region" description="Acidic residues" evidence="1">
    <location>
        <begin position="114"/>
        <end position="126"/>
    </location>
</feature>
<feature type="compositionally biased region" description="Basic and acidic residues" evidence="1">
    <location>
        <begin position="127"/>
        <end position="140"/>
    </location>
</feature>
<dbReference type="AlphaFoldDB" id="A0A3N4LCR0"/>